<evidence type="ECO:0000256" key="8">
    <source>
        <dbReference type="ARBA" id="ARBA00023228"/>
    </source>
</evidence>
<proteinExistence type="inferred from homology"/>
<keyword evidence="8" id="KW-0458">Lysosome</keyword>
<keyword evidence="4" id="KW-0963">Cytoplasm</keyword>
<dbReference type="PANTHER" id="PTHR13551:SF1">
    <property type="entry name" value="MEMBRANE PROTEIN BRI3"/>
    <property type="match status" value="1"/>
</dbReference>
<evidence type="ECO:0000256" key="10">
    <source>
        <dbReference type="ARBA" id="ARBA00035449"/>
    </source>
</evidence>
<keyword evidence="7 13" id="KW-0472">Membrane</keyword>
<evidence type="ECO:0000256" key="4">
    <source>
        <dbReference type="ARBA" id="ARBA00022490"/>
    </source>
</evidence>
<feature type="region of interest" description="Disordered" evidence="12">
    <location>
        <begin position="1"/>
        <end position="43"/>
    </location>
</feature>
<comment type="similarity">
    <text evidence="3">Belongs to the BRI3 family.</text>
</comment>
<dbReference type="AlphaFoldDB" id="A0A154PBM2"/>
<evidence type="ECO:0000256" key="5">
    <source>
        <dbReference type="ARBA" id="ARBA00022692"/>
    </source>
</evidence>
<evidence type="ECO:0000256" key="9">
    <source>
        <dbReference type="ARBA" id="ARBA00035284"/>
    </source>
</evidence>
<protein>
    <recommendedName>
        <fullName evidence="9">Membrane protein BRI3</fullName>
    </recommendedName>
    <alternativeName>
        <fullName evidence="10">Brain protein I3</fullName>
    </alternativeName>
</protein>
<comment type="subunit">
    <text evidence="11">Interacts with BRI3BP. Interacts with MGAT1 and IFITM3.</text>
</comment>
<dbReference type="OMA" id="NCGAMFG"/>
<dbReference type="PANTHER" id="PTHR13551">
    <property type="entry name" value="BRAIN PROTEIN I3"/>
    <property type="match status" value="1"/>
</dbReference>
<keyword evidence="6 13" id="KW-1133">Transmembrane helix</keyword>
<dbReference type="Proteomes" id="UP000076502">
    <property type="component" value="Unassembled WGS sequence"/>
</dbReference>
<evidence type="ECO:0000256" key="6">
    <source>
        <dbReference type="ARBA" id="ARBA00022989"/>
    </source>
</evidence>
<keyword evidence="15" id="KW-1185">Reference proteome</keyword>
<evidence type="ECO:0000313" key="15">
    <source>
        <dbReference type="Proteomes" id="UP000076502"/>
    </source>
</evidence>
<evidence type="ECO:0000256" key="13">
    <source>
        <dbReference type="SAM" id="Phobius"/>
    </source>
</evidence>
<feature type="compositionally biased region" description="Polar residues" evidence="12">
    <location>
        <begin position="17"/>
        <end position="27"/>
    </location>
</feature>
<keyword evidence="5 13" id="KW-0812">Transmembrane</keyword>
<evidence type="ECO:0000256" key="3">
    <source>
        <dbReference type="ARBA" id="ARBA00008090"/>
    </source>
</evidence>
<name>A0A154PBM2_DUFNO</name>
<evidence type="ECO:0000256" key="11">
    <source>
        <dbReference type="ARBA" id="ARBA00046593"/>
    </source>
</evidence>
<dbReference type="OrthoDB" id="2564984at2759"/>
<feature type="transmembrane region" description="Helical" evidence="13">
    <location>
        <begin position="101"/>
        <end position="120"/>
    </location>
</feature>
<evidence type="ECO:0000256" key="2">
    <source>
        <dbReference type="ARBA" id="ARBA00004556"/>
    </source>
</evidence>
<evidence type="ECO:0000313" key="14">
    <source>
        <dbReference type="EMBL" id="KZC08804.1"/>
    </source>
</evidence>
<dbReference type="GO" id="GO:0005765">
    <property type="term" value="C:lysosomal membrane"/>
    <property type="evidence" value="ECO:0007669"/>
    <property type="project" value="UniProtKB-SubCell"/>
</dbReference>
<accession>A0A154PBM2</accession>
<organism evidence="14 15">
    <name type="scientific">Dufourea novaeangliae</name>
    <name type="common">Sweat bee</name>
    <dbReference type="NCBI Taxonomy" id="178035"/>
    <lineage>
        <taxon>Eukaryota</taxon>
        <taxon>Metazoa</taxon>
        <taxon>Ecdysozoa</taxon>
        <taxon>Arthropoda</taxon>
        <taxon>Hexapoda</taxon>
        <taxon>Insecta</taxon>
        <taxon>Pterygota</taxon>
        <taxon>Neoptera</taxon>
        <taxon>Endopterygota</taxon>
        <taxon>Hymenoptera</taxon>
        <taxon>Apocrita</taxon>
        <taxon>Aculeata</taxon>
        <taxon>Apoidea</taxon>
        <taxon>Anthophila</taxon>
        <taxon>Halictidae</taxon>
        <taxon>Rophitinae</taxon>
        <taxon>Dufourea</taxon>
    </lineage>
</organism>
<dbReference type="GO" id="GO:0048471">
    <property type="term" value="C:perinuclear region of cytoplasm"/>
    <property type="evidence" value="ECO:0007669"/>
    <property type="project" value="UniProtKB-SubCell"/>
</dbReference>
<reference evidence="14 15" key="1">
    <citation type="submission" date="2015-07" db="EMBL/GenBank/DDBJ databases">
        <title>The genome of Dufourea novaeangliae.</title>
        <authorList>
            <person name="Pan H."/>
            <person name="Kapheim K."/>
        </authorList>
    </citation>
    <scope>NUCLEOTIDE SEQUENCE [LARGE SCALE GENOMIC DNA]</scope>
    <source>
        <strain evidence="14">0120121106</strain>
        <tissue evidence="14">Whole body</tissue>
    </source>
</reference>
<evidence type="ECO:0000256" key="7">
    <source>
        <dbReference type="ARBA" id="ARBA00023136"/>
    </source>
</evidence>
<gene>
    <name evidence="14" type="ORF">WN55_11307</name>
</gene>
<sequence>MEKQTLTPAGDKPPSYTAATAPTINPSWQPPPGYNSTQCGSSASWPPPPGYYPNTGASNSCNNIPSYGSTQSTTILVPDIILVGTCPACRVGILEDDYTCLGLLCAILFFPLGLICCMMLKSRRCSNCGAYFG</sequence>
<feature type="compositionally biased region" description="Polar residues" evidence="12">
    <location>
        <begin position="34"/>
        <end position="43"/>
    </location>
</feature>
<dbReference type="InterPro" id="IPR019317">
    <property type="entry name" value="BRI3"/>
</dbReference>
<dbReference type="EMBL" id="KQ434857">
    <property type="protein sequence ID" value="KZC08804.1"/>
    <property type="molecule type" value="Genomic_DNA"/>
</dbReference>
<dbReference type="Pfam" id="PF10164">
    <property type="entry name" value="BRI3"/>
    <property type="match status" value="1"/>
</dbReference>
<comment type="subcellular location">
    <subcellularLocation>
        <location evidence="2">Cytoplasm</location>
        <location evidence="2">Perinuclear region</location>
    </subcellularLocation>
    <subcellularLocation>
        <location evidence="1">Lysosome membrane</location>
        <topology evidence="1">Multi-pass membrane protein</topology>
    </subcellularLocation>
</comment>
<evidence type="ECO:0000256" key="12">
    <source>
        <dbReference type="SAM" id="MobiDB-lite"/>
    </source>
</evidence>
<evidence type="ECO:0000256" key="1">
    <source>
        <dbReference type="ARBA" id="ARBA00004155"/>
    </source>
</evidence>